<sequence length="127" mass="14564">MDAAGSFADMQFFWSKDPTGKNQLSIWDMFETRISPPKVLMEPLQIQLRHDQITSLQTFYHSLGLGQNPNAIIELLNLPPIELYFNQERVAMISIVISQRAILIPVNNGWFLALYIQITARRSMQIG</sequence>
<accession>A0A5C3LQS9</accession>
<name>A0A5C3LQS9_9AGAR</name>
<proteinExistence type="predicted"/>
<protein>
    <submittedName>
        <fullName evidence="1">Uncharacterized protein</fullName>
    </submittedName>
</protein>
<keyword evidence="2" id="KW-1185">Reference proteome</keyword>
<organism evidence="1 2">
    <name type="scientific">Crucibulum laeve</name>
    <dbReference type="NCBI Taxonomy" id="68775"/>
    <lineage>
        <taxon>Eukaryota</taxon>
        <taxon>Fungi</taxon>
        <taxon>Dikarya</taxon>
        <taxon>Basidiomycota</taxon>
        <taxon>Agaricomycotina</taxon>
        <taxon>Agaricomycetes</taxon>
        <taxon>Agaricomycetidae</taxon>
        <taxon>Agaricales</taxon>
        <taxon>Agaricineae</taxon>
        <taxon>Nidulariaceae</taxon>
        <taxon>Crucibulum</taxon>
    </lineage>
</organism>
<evidence type="ECO:0000313" key="2">
    <source>
        <dbReference type="Proteomes" id="UP000308652"/>
    </source>
</evidence>
<evidence type="ECO:0000313" key="1">
    <source>
        <dbReference type="EMBL" id="TFK35092.1"/>
    </source>
</evidence>
<dbReference type="EMBL" id="ML213625">
    <property type="protein sequence ID" value="TFK35092.1"/>
    <property type="molecule type" value="Genomic_DNA"/>
</dbReference>
<reference evidence="1 2" key="1">
    <citation type="journal article" date="2019" name="Nat. Ecol. Evol.">
        <title>Megaphylogeny resolves global patterns of mushroom evolution.</title>
        <authorList>
            <person name="Varga T."/>
            <person name="Krizsan K."/>
            <person name="Foldi C."/>
            <person name="Dima B."/>
            <person name="Sanchez-Garcia M."/>
            <person name="Sanchez-Ramirez S."/>
            <person name="Szollosi G.J."/>
            <person name="Szarkandi J.G."/>
            <person name="Papp V."/>
            <person name="Albert L."/>
            <person name="Andreopoulos W."/>
            <person name="Angelini C."/>
            <person name="Antonin V."/>
            <person name="Barry K.W."/>
            <person name="Bougher N.L."/>
            <person name="Buchanan P."/>
            <person name="Buyck B."/>
            <person name="Bense V."/>
            <person name="Catcheside P."/>
            <person name="Chovatia M."/>
            <person name="Cooper J."/>
            <person name="Damon W."/>
            <person name="Desjardin D."/>
            <person name="Finy P."/>
            <person name="Geml J."/>
            <person name="Haridas S."/>
            <person name="Hughes K."/>
            <person name="Justo A."/>
            <person name="Karasinski D."/>
            <person name="Kautmanova I."/>
            <person name="Kiss B."/>
            <person name="Kocsube S."/>
            <person name="Kotiranta H."/>
            <person name="LaButti K.M."/>
            <person name="Lechner B.E."/>
            <person name="Liimatainen K."/>
            <person name="Lipzen A."/>
            <person name="Lukacs Z."/>
            <person name="Mihaltcheva S."/>
            <person name="Morgado L.N."/>
            <person name="Niskanen T."/>
            <person name="Noordeloos M.E."/>
            <person name="Ohm R.A."/>
            <person name="Ortiz-Santana B."/>
            <person name="Ovrebo C."/>
            <person name="Racz N."/>
            <person name="Riley R."/>
            <person name="Savchenko A."/>
            <person name="Shiryaev A."/>
            <person name="Soop K."/>
            <person name="Spirin V."/>
            <person name="Szebenyi C."/>
            <person name="Tomsovsky M."/>
            <person name="Tulloss R.E."/>
            <person name="Uehling J."/>
            <person name="Grigoriev I.V."/>
            <person name="Vagvolgyi C."/>
            <person name="Papp T."/>
            <person name="Martin F.M."/>
            <person name="Miettinen O."/>
            <person name="Hibbett D.S."/>
            <person name="Nagy L.G."/>
        </authorList>
    </citation>
    <scope>NUCLEOTIDE SEQUENCE [LARGE SCALE GENOMIC DNA]</scope>
    <source>
        <strain evidence="1 2">CBS 166.37</strain>
    </source>
</reference>
<dbReference type="AlphaFoldDB" id="A0A5C3LQS9"/>
<dbReference type="Proteomes" id="UP000308652">
    <property type="component" value="Unassembled WGS sequence"/>
</dbReference>
<gene>
    <name evidence="1" type="ORF">BDQ12DRAFT_668927</name>
</gene>